<dbReference type="CDD" id="cd00038">
    <property type="entry name" value="CAP_ED"/>
    <property type="match status" value="1"/>
</dbReference>
<protein>
    <recommendedName>
        <fullName evidence="2">Cyclic nucleotide-binding domain-containing protein</fullName>
    </recommendedName>
</protein>
<dbReference type="OrthoDB" id="166212at2759"/>
<feature type="compositionally biased region" description="Basic and acidic residues" evidence="1">
    <location>
        <begin position="197"/>
        <end position="208"/>
    </location>
</feature>
<dbReference type="Gene3D" id="2.60.120.10">
    <property type="entry name" value="Jelly Rolls"/>
    <property type="match status" value="1"/>
</dbReference>
<dbReference type="Proteomes" id="UP000663829">
    <property type="component" value="Unassembled WGS sequence"/>
</dbReference>
<dbReference type="PANTHER" id="PTHR23011">
    <property type="entry name" value="CYCLIC NUCLEOTIDE-BINDING DOMAIN CONTAINING PROTEIN"/>
    <property type="match status" value="1"/>
</dbReference>
<dbReference type="Proteomes" id="UP000681722">
    <property type="component" value="Unassembled WGS sequence"/>
</dbReference>
<dbReference type="InterPro" id="IPR018490">
    <property type="entry name" value="cNMP-bd_dom_sf"/>
</dbReference>
<evidence type="ECO:0000256" key="1">
    <source>
        <dbReference type="SAM" id="MobiDB-lite"/>
    </source>
</evidence>
<gene>
    <name evidence="3" type="ORF">GPM918_LOCUS28595</name>
    <name evidence="4" type="ORF">SRO942_LOCUS29108</name>
</gene>
<dbReference type="SMART" id="SM00100">
    <property type="entry name" value="cNMP"/>
    <property type="match status" value="1"/>
</dbReference>
<dbReference type="PANTHER" id="PTHR23011:SF28">
    <property type="entry name" value="CYCLIC NUCLEOTIDE-BINDING DOMAIN CONTAINING PROTEIN"/>
    <property type="match status" value="1"/>
</dbReference>
<evidence type="ECO:0000259" key="2">
    <source>
        <dbReference type="PROSITE" id="PS50042"/>
    </source>
</evidence>
<feature type="region of interest" description="Disordered" evidence="1">
    <location>
        <begin position="184"/>
        <end position="208"/>
    </location>
</feature>
<name>A0A815DTV1_9BILA</name>
<dbReference type="PROSITE" id="PS00888">
    <property type="entry name" value="CNMP_BINDING_1"/>
    <property type="match status" value="1"/>
</dbReference>
<dbReference type="AlphaFoldDB" id="A0A815DTV1"/>
<dbReference type="InterPro" id="IPR014710">
    <property type="entry name" value="RmlC-like_jellyroll"/>
</dbReference>
<dbReference type="EMBL" id="CAJOBC010038182">
    <property type="protein sequence ID" value="CAF4129414.1"/>
    <property type="molecule type" value="Genomic_DNA"/>
</dbReference>
<dbReference type="InterPro" id="IPR000595">
    <property type="entry name" value="cNMP-bd_dom"/>
</dbReference>
<evidence type="ECO:0000313" key="3">
    <source>
        <dbReference type="EMBL" id="CAF1302551.1"/>
    </source>
</evidence>
<organism evidence="3 5">
    <name type="scientific">Didymodactylos carnosus</name>
    <dbReference type="NCBI Taxonomy" id="1234261"/>
    <lineage>
        <taxon>Eukaryota</taxon>
        <taxon>Metazoa</taxon>
        <taxon>Spiralia</taxon>
        <taxon>Gnathifera</taxon>
        <taxon>Rotifera</taxon>
        <taxon>Eurotatoria</taxon>
        <taxon>Bdelloidea</taxon>
        <taxon>Philodinida</taxon>
        <taxon>Philodinidae</taxon>
        <taxon>Didymodactylos</taxon>
    </lineage>
</organism>
<comment type="caution">
    <text evidence="3">The sequence shown here is derived from an EMBL/GenBank/DDBJ whole genome shotgun (WGS) entry which is preliminary data.</text>
</comment>
<reference evidence="3" key="1">
    <citation type="submission" date="2021-02" db="EMBL/GenBank/DDBJ databases">
        <authorList>
            <person name="Nowell W R."/>
        </authorList>
    </citation>
    <scope>NUCLEOTIDE SEQUENCE</scope>
</reference>
<dbReference type="EMBL" id="CAJNOQ010012548">
    <property type="protein sequence ID" value="CAF1302551.1"/>
    <property type="molecule type" value="Genomic_DNA"/>
</dbReference>
<proteinExistence type="predicted"/>
<dbReference type="PROSITE" id="PS50042">
    <property type="entry name" value="CNMP_BINDING_3"/>
    <property type="match status" value="1"/>
</dbReference>
<dbReference type="Pfam" id="PF00027">
    <property type="entry name" value="cNMP_binding"/>
    <property type="match status" value="1"/>
</dbReference>
<evidence type="ECO:0000313" key="5">
    <source>
        <dbReference type="Proteomes" id="UP000663829"/>
    </source>
</evidence>
<feature type="domain" description="Cyclic nucleotide-binding" evidence="2">
    <location>
        <begin position="12"/>
        <end position="133"/>
    </location>
</feature>
<sequence length="438" mass="50917">MRVRTCLTDIKAFTHLPQTLQDTLLQNAWYECYEQRRTIVRQGERADCFYMILSGVAIPTYKRATDGNIETLNVIERGATFGEKALMTNSLQTFTVTSKTKIEMLVLWREDFKRIFMSSDRHCSKENLKFLKTCAPVLRGFPVEKLSEFPHAIQHSNYKYFKLICKFVDVGALSIWKRLDRTRHLQQQDKEEEEENVKDSEQPSNEDHSMFTEINLSGDVDETAAKVNDINPLEADFRLSKARRSPMADITSENRSASSLSLLNEGAEKILRGEKRFPGLFDTRDRLKLIDYDSLTINAKSNSVDRNVHLQTGRAAPMITNQKRLLTPGLSDMLFTDQPALTIISNDCECILLLKSSFIRIAPDAYKEMIRRHEIPFPTENDFYKCYHSNEIWKRYAKDVYNDAFKRMNKHKERQELLPILINQQKITNISDQLEYVK</sequence>
<accession>A0A815DTV1</accession>
<evidence type="ECO:0000313" key="4">
    <source>
        <dbReference type="EMBL" id="CAF4129414.1"/>
    </source>
</evidence>
<keyword evidence="5" id="KW-1185">Reference proteome</keyword>
<dbReference type="InterPro" id="IPR018488">
    <property type="entry name" value="cNMP-bd_CS"/>
</dbReference>
<dbReference type="SUPFAM" id="SSF51206">
    <property type="entry name" value="cAMP-binding domain-like"/>
    <property type="match status" value="1"/>
</dbReference>